<dbReference type="STRING" id="1354746.A0A0B2UE35"/>
<dbReference type="Gene3D" id="2.60.120.620">
    <property type="entry name" value="q2cbj1_9rhob like domain"/>
    <property type="match status" value="1"/>
</dbReference>
<dbReference type="RefSeq" id="XP_014563373.1">
    <property type="nucleotide sequence ID" value="XM_014707887.1"/>
</dbReference>
<dbReference type="InterPro" id="IPR051842">
    <property type="entry name" value="uS12_prolyl_hydroxylase"/>
</dbReference>
<keyword evidence="3" id="KW-1185">Reference proteome</keyword>
<comment type="caution">
    <text evidence="2">The sequence shown here is derived from an EMBL/GenBank/DDBJ whole genome shotgun (WGS) entry which is preliminary data.</text>
</comment>
<dbReference type="AlphaFoldDB" id="A0A0B2UE35"/>
<dbReference type="OrthoDB" id="430522at2759"/>
<evidence type="ECO:0000313" key="2">
    <source>
        <dbReference type="EMBL" id="KHN69331.1"/>
    </source>
</evidence>
<dbReference type="Pfam" id="PF13661">
    <property type="entry name" value="2OG-FeII_Oxy_4"/>
    <property type="match status" value="1"/>
</dbReference>
<organism evidence="2 3">
    <name type="scientific">Ordospora colligata OC4</name>
    <dbReference type="NCBI Taxonomy" id="1354746"/>
    <lineage>
        <taxon>Eukaryota</taxon>
        <taxon>Fungi</taxon>
        <taxon>Fungi incertae sedis</taxon>
        <taxon>Microsporidia</taxon>
        <taxon>Ordosporidae</taxon>
        <taxon>Ordospora</taxon>
    </lineage>
</organism>
<dbReference type="PANTHER" id="PTHR12117:SF0">
    <property type="entry name" value="PROLYL 3-HYDROXYLASE OGFOD1"/>
    <property type="match status" value="1"/>
</dbReference>
<dbReference type="InParanoid" id="A0A0B2UE35"/>
<gene>
    <name evidence="2" type="ORF">M896_080660</name>
</gene>
<reference evidence="2 3" key="1">
    <citation type="journal article" date="2014" name="MBio">
        <title>The Ordospora colligata genome; evolution of extreme reduction in microsporidia and host-to-parasite horizontal gene transfer.</title>
        <authorList>
            <person name="Pombert J.-F."/>
            <person name="Haag K.L."/>
            <person name="Beidas S."/>
            <person name="Ebert D."/>
            <person name="Keeling P.J."/>
        </authorList>
    </citation>
    <scope>NUCLEOTIDE SEQUENCE [LARGE SCALE GENOMIC DNA]</scope>
    <source>
        <strain evidence="2 3">OC4</strain>
    </source>
</reference>
<dbReference type="GeneID" id="26262106"/>
<dbReference type="VEuPathDB" id="MicrosporidiaDB:M896_080660"/>
<dbReference type="HOGENOM" id="CLU_816288_0_0_1"/>
<dbReference type="EMBL" id="JOKQ01000008">
    <property type="protein sequence ID" value="KHN69331.1"/>
    <property type="molecule type" value="Genomic_DNA"/>
</dbReference>
<dbReference type="PANTHER" id="PTHR12117">
    <property type="entry name" value="HISTONE ACETYLTRANSFERASE COMPLEX"/>
    <property type="match status" value="1"/>
</dbReference>
<feature type="domain" description="Prolyl 3,4-dihydroxylase TPA1/OFD1 N-terminal" evidence="1">
    <location>
        <begin position="83"/>
        <end position="166"/>
    </location>
</feature>
<protein>
    <recommendedName>
        <fullName evidence="1">Prolyl 3,4-dihydroxylase TPA1/OFD1 N-terminal domain-containing protein</fullName>
    </recommendedName>
</protein>
<dbReference type="InterPro" id="IPR039558">
    <property type="entry name" value="TPA1/OFD1_N"/>
</dbReference>
<dbReference type="Proteomes" id="UP000031056">
    <property type="component" value="Unassembled WGS sequence"/>
</dbReference>
<evidence type="ECO:0000259" key="1">
    <source>
        <dbReference type="Pfam" id="PF13661"/>
    </source>
</evidence>
<proteinExistence type="predicted"/>
<sequence>MEKHTQPFLHFVQDEFLNTNVFEKVKKIHVNCMFNEKHTDLFRFLQTDDLKSRDDLEEFRSCVMDALSEVVDTKGGWIDLFGSYYRAGDYLLCHDDRTEHRKYAFVYYLEDHASGSLILYENDAMSVSKKIDVRANRLIVFEVSEISFHEVEYCEENGRRTFTGWLSFEDVSMHEELPVINMNVPRNQDVFSLDIDFESSTIVFYPGMEYDFGSVDKHVEGPFYSRRVERLVVQQMVVPEVDGWVLFDAGIYHFRVGDYILLNDRCNSISDGVCDVYFMEIRNDQFSCKLSNYECNEFNKNISNDDCNGLNNSQSNDECDLDFSNPSNPIKYLDSEGRCVYGIPIKNKSMFAINRCGLSIFVQRCTQEFHLAHFIYMQKNTE</sequence>
<name>A0A0B2UE35_9MICR</name>
<accession>A0A0B2UE35</accession>
<evidence type="ECO:0000313" key="3">
    <source>
        <dbReference type="Proteomes" id="UP000031056"/>
    </source>
</evidence>